<evidence type="ECO:0000313" key="5">
    <source>
        <dbReference type="EMBL" id="TYB48227.1"/>
    </source>
</evidence>
<evidence type="ECO:0000256" key="1">
    <source>
        <dbReference type="ARBA" id="ARBA00022448"/>
    </source>
</evidence>
<dbReference type="CDD" id="cd03293">
    <property type="entry name" value="ABC_NrtD_SsuB_transporters"/>
    <property type="match status" value="1"/>
</dbReference>
<dbReference type="InterPro" id="IPR003593">
    <property type="entry name" value="AAA+_ATPase"/>
</dbReference>
<dbReference type="InterPro" id="IPR027417">
    <property type="entry name" value="P-loop_NTPase"/>
</dbReference>
<proteinExistence type="predicted"/>
<dbReference type="Pfam" id="PF00005">
    <property type="entry name" value="ABC_tran"/>
    <property type="match status" value="1"/>
</dbReference>
<evidence type="ECO:0000313" key="6">
    <source>
        <dbReference type="Proteomes" id="UP000323380"/>
    </source>
</evidence>
<dbReference type="PROSITE" id="PS00211">
    <property type="entry name" value="ABC_TRANSPORTER_1"/>
    <property type="match status" value="1"/>
</dbReference>
<name>A0A5D0NUZ8_9ACTN</name>
<evidence type="ECO:0000259" key="4">
    <source>
        <dbReference type="PROSITE" id="PS50893"/>
    </source>
</evidence>
<dbReference type="InterPro" id="IPR050166">
    <property type="entry name" value="ABC_transporter_ATP-bind"/>
</dbReference>
<dbReference type="InterPro" id="IPR017871">
    <property type="entry name" value="ABC_transporter-like_CS"/>
</dbReference>
<keyword evidence="3 5" id="KW-0067">ATP-binding</keyword>
<dbReference type="SUPFAM" id="SSF52540">
    <property type="entry name" value="P-loop containing nucleoside triphosphate hydrolases"/>
    <property type="match status" value="1"/>
</dbReference>
<dbReference type="PANTHER" id="PTHR42788:SF13">
    <property type="entry name" value="ALIPHATIC SULFONATES IMPORT ATP-BINDING PROTEIN SSUB"/>
    <property type="match status" value="1"/>
</dbReference>
<reference evidence="5 6" key="1">
    <citation type="submission" date="2019-08" db="EMBL/GenBank/DDBJ databases">
        <title>Actinomadura sp. nov. CYP1-5 isolated from mountain soil.</title>
        <authorList>
            <person name="Songsumanus A."/>
            <person name="Kuncharoen N."/>
            <person name="Kudo T."/>
            <person name="Yuki M."/>
            <person name="Igarashi Y."/>
            <person name="Tanasupawat S."/>
        </authorList>
    </citation>
    <scope>NUCLEOTIDE SEQUENCE [LARGE SCALE GENOMIC DNA]</scope>
    <source>
        <strain evidence="5 6">JCM 14158</strain>
    </source>
</reference>
<dbReference type="PANTHER" id="PTHR42788">
    <property type="entry name" value="TAURINE IMPORT ATP-BINDING PROTEIN-RELATED"/>
    <property type="match status" value="1"/>
</dbReference>
<dbReference type="EMBL" id="VSFG01000001">
    <property type="protein sequence ID" value="TYB48227.1"/>
    <property type="molecule type" value="Genomic_DNA"/>
</dbReference>
<feature type="domain" description="ABC transporter" evidence="4">
    <location>
        <begin position="24"/>
        <end position="253"/>
    </location>
</feature>
<dbReference type="STRING" id="1220554.GCA_001552135_04177"/>
<comment type="caution">
    <text evidence="5">The sequence shown here is derived from an EMBL/GenBank/DDBJ whole genome shotgun (WGS) entry which is preliminary data.</text>
</comment>
<dbReference type="GO" id="GO:0016887">
    <property type="term" value="F:ATP hydrolysis activity"/>
    <property type="evidence" value="ECO:0007669"/>
    <property type="project" value="InterPro"/>
</dbReference>
<evidence type="ECO:0000256" key="2">
    <source>
        <dbReference type="ARBA" id="ARBA00022741"/>
    </source>
</evidence>
<dbReference type="Proteomes" id="UP000323380">
    <property type="component" value="Unassembled WGS sequence"/>
</dbReference>
<keyword evidence="2" id="KW-0547">Nucleotide-binding</keyword>
<sequence>MQQPVNESAAAAPGDRFLDPAVKIQIDHVSKAFPLRSGEVVALDDINLTIRRGEFLAIVGPSGCGKTSLLRILGGLEKHDQGEIRVRRYDRSRPENTIVFQQESIFPWMTIRQNVGYGLKIRKASKDVVRAQTDKYLEMTGLQQFAAAYPHQLSGGMKQRVAVARAFANDPEVLLMDEPFAALDEQTKAMLQQELLRIWDTTKKTVLFITHSVDEAVVLADRIIVMSARPGRIKKDIPVPFARPRDVLGLRYLPEYGELVGEIWDSLKDELPNEQRGR</sequence>
<keyword evidence="1" id="KW-0813">Transport</keyword>
<dbReference type="InterPro" id="IPR003439">
    <property type="entry name" value="ABC_transporter-like_ATP-bd"/>
</dbReference>
<dbReference type="GO" id="GO:0005524">
    <property type="term" value="F:ATP binding"/>
    <property type="evidence" value="ECO:0007669"/>
    <property type="project" value="UniProtKB-KW"/>
</dbReference>
<evidence type="ECO:0000256" key="3">
    <source>
        <dbReference type="ARBA" id="ARBA00022840"/>
    </source>
</evidence>
<dbReference type="AlphaFoldDB" id="A0A5D0NUZ8"/>
<dbReference type="Gene3D" id="3.40.50.300">
    <property type="entry name" value="P-loop containing nucleotide triphosphate hydrolases"/>
    <property type="match status" value="1"/>
</dbReference>
<dbReference type="PROSITE" id="PS50893">
    <property type="entry name" value="ABC_TRANSPORTER_2"/>
    <property type="match status" value="1"/>
</dbReference>
<gene>
    <name evidence="5" type="ORF">FXF69_03135</name>
</gene>
<keyword evidence="6" id="KW-1185">Reference proteome</keyword>
<protein>
    <submittedName>
        <fullName evidence="5">ABC transporter ATP-binding protein</fullName>
    </submittedName>
</protein>
<dbReference type="SMART" id="SM00382">
    <property type="entry name" value="AAA"/>
    <property type="match status" value="1"/>
</dbReference>
<accession>A0A5D0NUZ8</accession>
<organism evidence="5 6">
    <name type="scientific">Actinomadura chibensis</name>
    <dbReference type="NCBI Taxonomy" id="392828"/>
    <lineage>
        <taxon>Bacteria</taxon>
        <taxon>Bacillati</taxon>
        <taxon>Actinomycetota</taxon>
        <taxon>Actinomycetes</taxon>
        <taxon>Streptosporangiales</taxon>
        <taxon>Thermomonosporaceae</taxon>
        <taxon>Actinomadura</taxon>
    </lineage>
</organism>